<sequence length="271" mass="30187">MTETKPARVEDLPQQAGSVPLRYFGDIEKPERRKDGIHIPYWGGVELFSLLGGKQYLVLIRERPHRHVKGVECSKCQSKRRKPGPREGSLYFIGEDDSAPFVAPLRDEMLEVFLGGGEQRFFEELKPPVIRELEAKWGKERTKRQGDIFAYDLQMTWEEFIREVFRGADGTGSLSCSGRIRLAAAGEAGHSNYSSESVLGTRHTLKNAIRTSDRDWVTFAGVKTMGLGGGINWGFVGSGTLEAPNHKPLVLTGPHIIAQAMILRQGTYSAD</sequence>
<protein>
    <submittedName>
        <fullName evidence="1">Uncharacterized protein</fullName>
    </submittedName>
</protein>
<reference evidence="1" key="1">
    <citation type="submission" date="2020-07" db="EMBL/GenBank/DDBJ databases">
        <title>Huge and variable diversity of episymbiotic CPR bacteria and DPANN archaea in groundwater ecosystems.</title>
        <authorList>
            <person name="He C.Y."/>
            <person name="Keren R."/>
            <person name="Whittaker M."/>
            <person name="Farag I.F."/>
            <person name="Doudna J."/>
            <person name="Cate J.H.D."/>
            <person name="Banfield J.F."/>
        </authorList>
    </citation>
    <scope>NUCLEOTIDE SEQUENCE</scope>
    <source>
        <strain evidence="1">NC_groundwater_193_Ag_S-0.1um_51_7</strain>
    </source>
</reference>
<evidence type="ECO:0000313" key="2">
    <source>
        <dbReference type="Proteomes" id="UP000724148"/>
    </source>
</evidence>
<organism evidence="1 2">
    <name type="scientific">Candidatus Sungiibacteriota bacterium</name>
    <dbReference type="NCBI Taxonomy" id="2750080"/>
    <lineage>
        <taxon>Bacteria</taxon>
        <taxon>Candidatus Sungiibacteriota</taxon>
    </lineage>
</organism>
<dbReference type="Proteomes" id="UP000724148">
    <property type="component" value="Unassembled WGS sequence"/>
</dbReference>
<accession>A0A931SDJ0</accession>
<proteinExistence type="predicted"/>
<name>A0A931SDJ0_9BACT</name>
<dbReference type="AlphaFoldDB" id="A0A931SDJ0"/>
<dbReference type="EMBL" id="JACOZA010000053">
    <property type="protein sequence ID" value="MBI2096917.1"/>
    <property type="molecule type" value="Genomic_DNA"/>
</dbReference>
<evidence type="ECO:0000313" key="1">
    <source>
        <dbReference type="EMBL" id="MBI2096917.1"/>
    </source>
</evidence>
<comment type="caution">
    <text evidence="1">The sequence shown here is derived from an EMBL/GenBank/DDBJ whole genome shotgun (WGS) entry which is preliminary data.</text>
</comment>
<gene>
    <name evidence="1" type="ORF">HYT40_02055</name>
</gene>